<keyword evidence="2" id="KW-1185">Reference proteome</keyword>
<comment type="caution">
    <text evidence="1">The sequence shown here is derived from an EMBL/GenBank/DDBJ whole genome shotgun (WGS) entry which is preliminary data.</text>
</comment>
<dbReference type="Proteomes" id="UP001417504">
    <property type="component" value="Unassembled WGS sequence"/>
</dbReference>
<dbReference type="EMBL" id="JBBNAE010000001">
    <property type="protein sequence ID" value="KAK9155296.1"/>
    <property type="molecule type" value="Genomic_DNA"/>
</dbReference>
<gene>
    <name evidence="1" type="ORF">Sjap_002776</name>
</gene>
<evidence type="ECO:0000313" key="1">
    <source>
        <dbReference type="EMBL" id="KAK9155296.1"/>
    </source>
</evidence>
<sequence length="111" mass="12450">MIECGIYYDQGQGDSCGLSRDLVTDGVRLDLLRPGARRLLQTICDLVTDGVRLAVHLTSKPALLRHSKEYNNLFRTDFQAVHSTSKSALLRHSKDYNNLSRTDSQVIFLGL</sequence>
<proteinExistence type="predicted"/>
<organism evidence="1 2">
    <name type="scientific">Stephania japonica</name>
    <dbReference type="NCBI Taxonomy" id="461633"/>
    <lineage>
        <taxon>Eukaryota</taxon>
        <taxon>Viridiplantae</taxon>
        <taxon>Streptophyta</taxon>
        <taxon>Embryophyta</taxon>
        <taxon>Tracheophyta</taxon>
        <taxon>Spermatophyta</taxon>
        <taxon>Magnoliopsida</taxon>
        <taxon>Ranunculales</taxon>
        <taxon>Menispermaceae</taxon>
        <taxon>Menispermoideae</taxon>
        <taxon>Cissampelideae</taxon>
        <taxon>Stephania</taxon>
    </lineage>
</organism>
<evidence type="ECO:0000313" key="2">
    <source>
        <dbReference type="Proteomes" id="UP001417504"/>
    </source>
</evidence>
<accession>A0AAP0KMP8</accession>
<dbReference type="AlphaFoldDB" id="A0AAP0KMP8"/>
<reference evidence="1 2" key="1">
    <citation type="submission" date="2024-01" db="EMBL/GenBank/DDBJ databases">
        <title>Genome assemblies of Stephania.</title>
        <authorList>
            <person name="Yang L."/>
        </authorList>
    </citation>
    <scope>NUCLEOTIDE SEQUENCE [LARGE SCALE GENOMIC DNA]</scope>
    <source>
        <strain evidence="1">QJT</strain>
        <tissue evidence="1">Leaf</tissue>
    </source>
</reference>
<name>A0AAP0KMP8_9MAGN</name>
<protein>
    <submittedName>
        <fullName evidence="1">Uncharacterized protein</fullName>
    </submittedName>
</protein>